<protein>
    <recommendedName>
        <fullName evidence="2">Protein kinase domain-containing protein</fullName>
    </recommendedName>
</protein>
<dbReference type="Gene3D" id="1.10.510.10">
    <property type="entry name" value="Transferase(Phosphotransferase) domain 1"/>
    <property type="match status" value="1"/>
</dbReference>
<dbReference type="Proteomes" id="UP000256845">
    <property type="component" value="Unassembled WGS sequence"/>
</dbReference>
<gene>
    <name evidence="3" type="ORF">DFP90_101431</name>
</gene>
<dbReference type="RefSeq" id="WP_115934761.1">
    <property type="nucleotide sequence ID" value="NZ_QRDW01000001.1"/>
</dbReference>
<evidence type="ECO:0000259" key="2">
    <source>
        <dbReference type="PROSITE" id="PS50011"/>
    </source>
</evidence>
<dbReference type="SUPFAM" id="SSF56112">
    <property type="entry name" value="Protein kinase-like (PK-like)"/>
    <property type="match status" value="1"/>
</dbReference>
<dbReference type="OrthoDB" id="7166208at2"/>
<dbReference type="PROSITE" id="PS50011">
    <property type="entry name" value="PROTEIN_KINASE_DOM"/>
    <property type="match status" value="1"/>
</dbReference>
<feature type="domain" description="Protein kinase" evidence="2">
    <location>
        <begin position="1"/>
        <end position="284"/>
    </location>
</feature>
<dbReference type="AlphaFoldDB" id="A0A3D9HW44"/>
<sequence>MAVKFSSGGDEQQVGSGEILVKNRYVIQCSNPDAAYDAPTARAYKTVHVRDKTRNLIAFICDPRYPPRLGAVSALHRVDHRNYMRVVDWDIVEWPGAEGRRYPAIICERPKGKPLSSIFETGQPLSEEVLIRAFIQPIVNVLRDIHNQGVFHGRIRPENIYFDNEAGDEFLLGECCTAPQAMFQSATYLTIPACQCSPAGRGSGSALDDFYALGVTILAASTGMDPAAKFETEEAAIQAKLSYGTYSALVGSHRVSTGLMEPLRGLLSDDPDERWVLDDVALWLDGRRLSPKQHSLPDKGSRALKFAGEDLNMAREVAYCFARNWEQAKTLVQDGTLDTWLRRSLSDEDRTEAVNVAKGVDAESNAEGSDRMMARTLIALSPDRPIQLKEFAGTVDGIFQLVGVHSQDPEMRSAFEQVVAMGLMPFWLEMQSKTDPEHLRILAKLEKLKHILGQTRIGAGLNAIIYQFNQHLPCQSSLFEKDFVPDIDYFLPAMNRAAARMGNEVEYLVDRQIAAFLSVHFKRSLGDEFRDMDAADPPYIGRIAQVSVLAKVQELIAPKVPLPELAVAAVTLLTPAIERFHSHSHRQEVLSKLMKASASGKLKDLLEVIDRKEDVEMDKRSFMAATHEYFNSVSNQIQLYRDIVNRRAIAQQIGGQIAAAIAGILAGLIVSITSIFKFF</sequence>
<evidence type="ECO:0000256" key="1">
    <source>
        <dbReference type="SAM" id="Phobius"/>
    </source>
</evidence>
<dbReference type="EMBL" id="QRDW01000001">
    <property type="protein sequence ID" value="RED53639.1"/>
    <property type="molecule type" value="Genomic_DNA"/>
</dbReference>
<keyword evidence="1" id="KW-0472">Membrane</keyword>
<feature type="transmembrane region" description="Helical" evidence="1">
    <location>
        <begin position="653"/>
        <end position="676"/>
    </location>
</feature>
<accession>A0A3D9HW44</accession>
<proteinExistence type="predicted"/>
<comment type="caution">
    <text evidence="3">The sequence shown here is derived from an EMBL/GenBank/DDBJ whole genome shotgun (WGS) entry which is preliminary data.</text>
</comment>
<organism evidence="3 4">
    <name type="scientific">Aestuariispira insulae</name>
    <dbReference type="NCBI Taxonomy" id="1461337"/>
    <lineage>
        <taxon>Bacteria</taxon>
        <taxon>Pseudomonadati</taxon>
        <taxon>Pseudomonadota</taxon>
        <taxon>Alphaproteobacteria</taxon>
        <taxon>Rhodospirillales</taxon>
        <taxon>Kiloniellaceae</taxon>
        <taxon>Aestuariispira</taxon>
    </lineage>
</organism>
<evidence type="ECO:0000313" key="3">
    <source>
        <dbReference type="EMBL" id="RED53639.1"/>
    </source>
</evidence>
<dbReference type="GO" id="GO:0005524">
    <property type="term" value="F:ATP binding"/>
    <property type="evidence" value="ECO:0007669"/>
    <property type="project" value="InterPro"/>
</dbReference>
<keyword evidence="1" id="KW-0812">Transmembrane</keyword>
<keyword evidence="1" id="KW-1133">Transmembrane helix</keyword>
<dbReference type="InterPro" id="IPR011009">
    <property type="entry name" value="Kinase-like_dom_sf"/>
</dbReference>
<dbReference type="InterPro" id="IPR000719">
    <property type="entry name" value="Prot_kinase_dom"/>
</dbReference>
<dbReference type="GO" id="GO:0004672">
    <property type="term" value="F:protein kinase activity"/>
    <property type="evidence" value="ECO:0007669"/>
    <property type="project" value="InterPro"/>
</dbReference>
<name>A0A3D9HW44_9PROT</name>
<keyword evidence="4" id="KW-1185">Reference proteome</keyword>
<evidence type="ECO:0000313" key="4">
    <source>
        <dbReference type="Proteomes" id="UP000256845"/>
    </source>
</evidence>
<dbReference type="SMART" id="SM00220">
    <property type="entry name" value="S_TKc"/>
    <property type="match status" value="1"/>
</dbReference>
<reference evidence="3 4" key="1">
    <citation type="submission" date="2018-07" db="EMBL/GenBank/DDBJ databases">
        <title>Genomic Encyclopedia of Type Strains, Phase III (KMG-III): the genomes of soil and plant-associated and newly described type strains.</title>
        <authorList>
            <person name="Whitman W."/>
        </authorList>
    </citation>
    <scope>NUCLEOTIDE SEQUENCE [LARGE SCALE GENOMIC DNA]</scope>
    <source>
        <strain evidence="3 4">CECT 8488</strain>
    </source>
</reference>